<protein>
    <submittedName>
        <fullName evidence="1">Uncharacterized protein</fullName>
    </submittedName>
</protein>
<organism evidence="1 2">
    <name type="scientific">Candidatus Spechtbacteria bacterium RIFCSPHIGHO2_01_FULL_43_30</name>
    <dbReference type="NCBI Taxonomy" id="1802158"/>
    <lineage>
        <taxon>Bacteria</taxon>
        <taxon>Candidatus Spechtiibacteriota</taxon>
    </lineage>
</organism>
<name>A0A1G2H620_9BACT</name>
<gene>
    <name evidence="1" type="ORF">A2827_01755</name>
</gene>
<dbReference type="Proteomes" id="UP000177932">
    <property type="component" value="Unassembled WGS sequence"/>
</dbReference>
<evidence type="ECO:0000313" key="1">
    <source>
        <dbReference type="EMBL" id="OGZ57924.1"/>
    </source>
</evidence>
<comment type="caution">
    <text evidence="1">The sequence shown here is derived from an EMBL/GenBank/DDBJ whole genome shotgun (WGS) entry which is preliminary data.</text>
</comment>
<reference evidence="1 2" key="1">
    <citation type="journal article" date="2016" name="Nat. Commun.">
        <title>Thousands of microbial genomes shed light on interconnected biogeochemical processes in an aquifer system.</title>
        <authorList>
            <person name="Anantharaman K."/>
            <person name="Brown C.T."/>
            <person name="Hug L.A."/>
            <person name="Sharon I."/>
            <person name="Castelle C.J."/>
            <person name="Probst A.J."/>
            <person name="Thomas B.C."/>
            <person name="Singh A."/>
            <person name="Wilkins M.J."/>
            <person name="Karaoz U."/>
            <person name="Brodie E.L."/>
            <person name="Williams K.H."/>
            <person name="Hubbard S.S."/>
            <person name="Banfield J.F."/>
        </authorList>
    </citation>
    <scope>NUCLEOTIDE SEQUENCE [LARGE SCALE GENOMIC DNA]</scope>
</reference>
<evidence type="ECO:0000313" key="2">
    <source>
        <dbReference type="Proteomes" id="UP000177932"/>
    </source>
</evidence>
<dbReference type="AlphaFoldDB" id="A0A1G2H620"/>
<proteinExistence type="predicted"/>
<dbReference type="EMBL" id="MHOD01000019">
    <property type="protein sequence ID" value="OGZ57924.1"/>
    <property type="molecule type" value="Genomic_DNA"/>
</dbReference>
<sequence>MIKIRRGWMPIYLGPSWAEHLKNMAVVGRATGKFGIVSLCSHRSVMQYRERSPNGFRVFSPVFLEWSKRESSVEVVLRKTFPGRHFVFVATFSDSSVERLRIGNDNFFQCSTWKGVVCQGGYILDEHSRQYLPDSLAWEISGTENAKCFNRDRILLRYPRDPKLLLRPSDSIEPPVGKRVVVVELSNCEGGYHSSLVFGEDEEPVSFERLKVRDIIGSPFAPSARIV</sequence>
<accession>A0A1G2H620</accession>